<name>A0A0D2GEG5_9BACT</name>
<dbReference type="InterPro" id="IPR006683">
    <property type="entry name" value="Thioestr_dom"/>
</dbReference>
<keyword evidence="4" id="KW-1185">Reference proteome</keyword>
<sequence>MKPDPVQLLLKRSEKEPFRQFMDLEVLEIKPGNALVAMRFSKKLQNIFGMLHGGAVFSLLDEAFQLACNAHGQVAVAQELTIYYLAPARAGARLLARVSEQHATRKTALYKAKVWEEDSEKMIARASAMAYRKGTDLPFNEKGELINES</sequence>
<evidence type="ECO:0000313" key="4">
    <source>
        <dbReference type="Proteomes" id="UP000032233"/>
    </source>
</evidence>
<comment type="caution">
    <text evidence="3">The sequence shown here is derived from an EMBL/GenBank/DDBJ whole genome shotgun (WGS) entry which is preliminary data.</text>
</comment>
<accession>A0A0D2GEG5</accession>
<dbReference type="GO" id="GO:0016289">
    <property type="term" value="F:acyl-CoA hydrolase activity"/>
    <property type="evidence" value="ECO:0007669"/>
    <property type="project" value="UniProtKB-ARBA"/>
</dbReference>
<dbReference type="Proteomes" id="UP000032233">
    <property type="component" value="Unassembled WGS sequence"/>
</dbReference>
<dbReference type="FunCoup" id="A0A0D2GEG5">
    <property type="interactions" value="103"/>
</dbReference>
<dbReference type="Pfam" id="PF03061">
    <property type="entry name" value="4HBT"/>
    <property type="match status" value="1"/>
</dbReference>
<keyword evidence="1" id="KW-0378">Hydrolase</keyword>
<dbReference type="InParanoid" id="A0A0D2GEG5"/>
<dbReference type="PANTHER" id="PTHR42856:SF1">
    <property type="entry name" value="ACYL-COENZYME A THIOESTERASE PAAI"/>
    <property type="match status" value="1"/>
</dbReference>
<dbReference type="SUPFAM" id="SSF54637">
    <property type="entry name" value="Thioesterase/thiol ester dehydrase-isomerase"/>
    <property type="match status" value="1"/>
</dbReference>
<dbReference type="AlphaFoldDB" id="A0A0D2GEG5"/>
<evidence type="ECO:0000313" key="3">
    <source>
        <dbReference type="EMBL" id="KIX13377.1"/>
    </source>
</evidence>
<dbReference type="STRING" id="1429043.X474_14370"/>
<protein>
    <submittedName>
        <fullName evidence="3">Phenylacetic acid degradation protein</fullName>
    </submittedName>
</protein>
<feature type="domain" description="Thioesterase" evidence="2">
    <location>
        <begin position="48"/>
        <end position="121"/>
    </location>
</feature>
<evidence type="ECO:0000256" key="1">
    <source>
        <dbReference type="ARBA" id="ARBA00022801"/>
    </source>
</evidence>
<proteinExistence type="predicted"/>
<dbReference type="CDD" id="cd03443">
    <property type="entry name" value="PaaI_thioesterase"/>
    <property type="match status" value="1"/>
</dbReference>
<evidence type="ECO:0000259" key="2">
    <source>
        <dbReference type="Pfam" id="PF03061"/>
    </source>
</evidence>
<organism evidence="3 4">
    <name type="scientific">Dethiosulfatarculus sandiegensis</name>
    <dbReference type="NCBI Taxonomy" id="1429043"/>
    <lineage>
        <taxon>Bacteria</taxon>
        <taxon>Pseudomonadati</taxon>
        <taxon>Thermodesulfobacteriota</taxon>
        <taxon>Desulfarculia</taxon>
        <taxon>Desulfarculales</taxon>
        <taxon>Desulfarculaceae</taxon>
        <taxon>Dethiosulfatarculus</taxon>
    </lineage>
</organism>
<dbReference type="InterPro" id="IPR029069">
    <property type="entry name" value="HotDog_dom_sf"/>
</dbReference>
<dbReference type="OrthoDB" id="32575at2"/>
<dbReference type="Gene3D" id="3.10.129.10">
    <property type="entry name" value="Hotdog Thioesterase"/>
    <property type="match status" value="1"/>
</dbReference>
<dbReference type="InterPro" id="IPR052723">
    <property type="entry name" value="Acyl-CoA_thioesterase_PaaI"/>
</dbReference>
<dbReference type="PANTHER" id="PTHR42856">
    <property type="entry name" value="ACYL-COENZYME A THIOESTERASE PAAI"/>
    <property type="match status" value="1"/>
</dbReference>
<dbReference type="RefSeq" id="WP_052515172.1">
    <property type="nucleotide sequence ID" value="NZ_AZAC01000016.1"/>
</dbReference>
<dbReference type="InterPro" id="IPR003736">
    <property type="entry name" value="PAAI_dom"/>
</dbReference>
<dbReference type="NCBIfam" id="TIGR00369">
    <property type="entry name" value="unchar_dom_1"/>
    <property type="match status" value="1"/>
</dbReference>
<gene>
    <name evidence="3" type="ORF">X474_14370</name>
</gene>
<reference evidence="3 4" key="1">
    <citation type="submission" date="2013-11" db="EMBL/GenBank/DDBJ databases">
        <title>Metagenomic analysis of a methanogenic consortium involved in long chain n-alkane degradation.</title>
        <authorList>
            <person name="Davidova I.A."/>
            <person name="Callaghan A.V."/>
            <person name="Wawrik B."/>
            <person name="Pruitt S."/>
            <person name="Marks C."/>
            <person name="Duncan K.E."/>
            <person name="Suflita J.M."/>
        </authorList>
    </citation>
    <scope>NUCLEOTIDE SEQUENCE [LARGE SCALE GENOMIC DNA]</scope>
    <source>
        <strain evidence="3 4">SPR</strain>
    </source>
</reference>
<dbReference type="EMBL" id="AZAC01000016">
    <property type="protein sequence ID" value="KIX13377.1"/>
    <property type="molecule type" value="Genomic_DNA"/>
</dbReference>